<dbReference type="InterPro" id="IPR001611">
    <property type="entry name" value="Leu-rich_rpt"/>
</dbReference>
<dbReference type="InterPro" id="IPR032675">
    <property type="entry name" value="LRR_dom_sf"/>
</dbReference>
<reference evidence="7 8" key="1">
    <citation type="submission" date="2015-12" db="EMBL/GenBank/DDBJ databases">
        <title>The genome of Folsomia candida.</title>
        <authorList>
            <person name="Faddeeva A."/>
            <person name="Derks M.F."/>
            <person name="Anvar Y."/>
            <person name="Smit S."/>
            <person name="Van Straalen N."/>
            <person name="Roelofs D."/>
        </authorList>
    </citation>
    <scope>NUCLEOTIDE SEQUENCE [LARGE SCALE GENOMIC DNA]</scope>
    <source>
        <strain evidence="7 8">VU population</strain>
        <tissue evidence="7">Whole body</tissue>
    </source>
</reference>
<name>A0A226EAZ4_FOLCA</name>
<dbReference type="OrthoDB" id="4691307at2759"/>
<keyword evidence="2 5" id="KW-0732">Signal</keyword>
<dbReference type="Gene3D" id="2.60.40.10">
    <property type="entry name" value="Immunoglobulins"/>
    <property type="match status" value="1"/>
</dbReference>
<evidence type="ECO:0000256" key="4">
    <source>
        <dbReference type="ARBA" id="ARBA00023157"/>
    </source>
</evidence>
<evidence type="ECO:0000256" key="5">
    <source>
        <dbReference type="SAM" id="SignalP"/>
    </source>
</evidence>
<evidence type="ECO:0000313" key="7">
    <source>
        <dbReference type="EMBL" id="OXA54832.1"/>
    </source>
</evidence>
<dbReference type="PROSITE" id="PS51450">
    <property type="entry name" value="LRR"/>
    <property type="match status" value="1"/>
</dbReference>
<evidence type="ECO:0000256" key="1">
    <source>
        <dbReference type="ARBA" id="ARBA00022614"/>
    </source>
</evidence>
<evidence type="ECO:0000256" key="3">
    <source>
        <dbReference type="ARBA" id="ARBA00022737"/>
    </source>
</evidence>
<keyword evidence="3" id="KW-0677">Repeat</keyword>
<feature type="domain" description="Ig-like" evidence="6">
    <location>
        <begin position="269"/>
        <end position="372"/>
    </location>
</feature>
<dbReference type="SMART" id="SM00082">
    <property type="entry name" value="LRRCT"/>
    <property type="match status" value="1"/>
</dbReference>
<dbReference type="PANTHER" id="PTHR24366">
    <property type="entry name" value="IG(IMMUNOGLOBULIN) AND LRR(LEUCINE RICH REPEAT) DOMAINS"/>
    <property type="match status" value="1"/>
</dbReference>
<dbReference type="SUPFAM" id="SSF48726">
    <property type="entry name" value="Immunoglobulin"/>
    <property type="match status" value="1"/>
</dbReference>
<proteinExistence type="predicted"/>
<feature type="non-terminal residue" evidence="7">
    <location>
        <position position="1"/>
    </location>
</feature>
<dbReference type="InterPro" id="IPR036179">
    <property type="entry name" value="Ig-like_dom_sf"/>
</dbReference>
<keyword evidence="8" id="KW-1185">Reference proteome</keyword>
<keyword evidence="4" id="KW-1015">Disulfide bond</keyword>
<protein>
    <submittedName>
        <fullName evidence="7">SLIT and NTRK-like protein 1</fullName>
    </submittedName>
</protein>
<feature type="signal peptide" evidence="5">
    <location>
        <begin position="1"/>
        <end position="36"/>
    </location>
</feature>
<dbReference type="SUPFAM" id="SSF52058">
    <property type="entry name" value="L domain-like"/>
    <property type="match status" value="1"/>
</dbReference>
<dbReference type="InterPro" id="IPR007110">
    <property type="entry name" value="Ig-like_dom"/>
</dbReference>
<dbReference type="Gene3D" id="3.80.10.10">
    <property type="entry name" value="Ribonuclease Inhibitor"/>
    <property type="match status" value="1"/>
</dbReference>
<dbReference type="InterPro" id="IPR000483">
    <property type="entry name" value="Cys-rich_flank_reg_C"/>
</dbReference>
<feature type="chain" id="PRO_5012917596" evidence="5">
    <location>
        <begin position="37"/>
        <end position="469"/>
    </location>
</feature>
<dbReference type="InterPro" id="IPR013783">
    <property type="entry name" value="Ig-like_fold"/>
</dbReference>
<dbReference type="PROSITE" id="PS50835">
    <property type="entry name" value="IG_LIKE"/>
    <property type="match status" value="1"/>
</dbReference>
<dbReference type="EMBL" id="LNIX01000005">
    <property type="protein sequence ID" value="OXA54832.1"/>
    <property type="molecule type" value="Genomic_DNA"/>
</dbReference>
<dbReference type="PANTHER" id="PTHR24366:SF96">
    <property type="entry name" value="LEUCINE RICH REPEAT CONTAINING 53"/>
    <property type="match status" value="1"/>
</dbReference>
<keyword evidence="1" id="KW-0433">Leucine-rich repeat</keyword>
<evidence type="ECO:0000313" key="8">
    <source>
        <dbReference type="Proteomes" id="UP000198287"/>
    </source>
</evidence>
<evidence type="ECO:0000259" key="6">
    <source>
        <dbReference type="PROSITE" id="PS50835"/>
    </source>
</evidence>
<comment type="caution">
    <text evidence="7">The sequence shown here is derived from an EMBL/GenBank/DDBJ whole genome shotgun (WGS) entry which is preliminary data.</text>
</comment>
<dbReference type="STRING" id="158441.A0A226EAZ4"/>
<sequence length="469" mass="52921">HIFTSRSTQFTMVNKMLAILPLCIFLFTTPPNFTSACTCSLSQDGFPTPHVDLSLKCSNCSEIPTYPNASSITQLDLGGNPLVHLTSNTFSKKGFVSLKKINLSNCRIPDIDQDAFLGLQIIDHLDLSYNSLSSIYLNTTAVKTLNLRGNPIKNLEFNKHHLNEIDLSNCSLDRIPSNRPFLSSSLKRINLDSNKLTTLPWSEVRATGMRHISLKDNPWRCDCHMNFLRQHLRNVYHINIVDDVVCDSPRKLKGLGLDSITDEIMDELPCPLQITEMARVKIEDRIMVNCWIQGRPQPVVQWHQGTVDVGNLLQSQHAKPTFINMATGKPYPYHWKSTLEILPNSSAYKGPWTFWCTAQNQFDTAREQITVTPPRPLEHIYLQMTTPAPKIASGERIPIVSSPNQVVSSTQRPSIVTFLKTEPILHPPISISNDFQEDMSPTTADDPFMRQMSRVICTIVVISLLIVSW</sequence>
<accession>A0A226EAZ4</accession>
<gene>
    <name evidence="7" type="ORF">Fcan01_11314</name>
</gene>
<dbReference type="OMA" id="PRYCECK"/>
<dbReference type="Proteomes" id="UP000198287">
    <property type="component" value="Unassembled WGS sequence"/>
</dbReference>
<dbReference type="AlphaFoldDB" id="A0A226EAZ4"/>
<organism evidence="7 8">
    <name type="scientific">Folsomia candida</name>
    <name type="common">Springtail</name>
    <dbReference type="NCBI Taxonomy" id="158441"/>
    <lineage>
        <taxon>Eukaryota</taxon>
        <taxon>Metazoa</taxon>
        <taxon>Ecdysozoa</taxon>
        <taxon>Arthropoda</taxon>
        <taxon>Hexapoda</taxon>
        <taxon>Collembola</taxon>
        <taxon>Entomobryomorpha</taxon>
        <taxon>Isotomoidea</taxon>
        <taxon>Isotomidae</taxon>
        <taxon>Proisotominae</taxon>
        <taxon>Folsomia</taxon>
    </lineage>
</organism>
<evidence type="ECO:0000256" key="2">
    <source>
        <dbReference type="ARBA" id="ARBA00022729"/>
    </source>
</evidence>
<dbReference type="Pfam" id="PF13855">
    <property type="entry name" value="LRR_8"/>
    <property type="match status" value="1"/>
</dbReference>